<keyword evidence="2" id="KW-1185">Reference proteome</keyword>
<dbReference type="Proteomes" id="UP000501690">
    <property type="component" value="Linkage Group LG2"/>
</dbReference>
<evidence type="ECO:0000313" key="2">
    <source>
        <dbReference type="Proteomes" id="UP000501690"/>
    </source>
</evidence>
<evidence type="ECO:0000313" key="1">
    <source>
        <dbReference type="EMBL" id="QCD82330.1"/>
    </source>
</evidence>
<accession>A0A4D6L1G9</accession>
<proteinExistence type="predicted"/>
<protein>
    <submittedName>
        <fullName evidence="1">Uncharacterized protein</fullName>
    </submittedName>
</protein>
<sequence>MGTCLKMPKIGSIVTTSVAPGGTGGEISGHWNAWCLAMRRVSPSDTYKTRNLWSGDSARTGVVLFEPGVVYIALDDTLSMELVKAFIELWLEMQGKHVVITGSGHVNQKTGGSMRVVARMGWLHLIGNHGGGTMSCGLWQQGLCPDLRAAASGEVRNCWITCVGLRTGMPVSYTHLRFVCSMLRLEGCCERRDLRAAASGEVRNCWITCVGLRTGMPVSYTHLRFVCSMLRLEGCCERRGS</sequence>
<name>A0A4D6L1G9_VIGUN</name>
<organism evidence="1 2">
    <name type="scientific">Vigna unguiculata</name>
    <name type="common">Cowpea</name>
    <dbReference type="NCBI Taxonomy" id="3917"/>
    <lineage>
        <taxon>Eukaryota</taxon>
        <taxon>Viridiplantae</taxon>
        <taxon>Streptophyta</taxon>
        <taxon>Embryophyta</taxon>
        <taxon>Tracheophyta</taxon>
        <taxon>Spermatophyta</taxon>
        <taxon>Magnoliopsida</taxon>
        <taxon>eudicotyledons</taxon>
        <taxon>Gunneridae</taxon>
        <taxon>Pentapetalae</taxon>
        <taxon>rosids</taxon>
        <taxon>fabids</taxon>
        <taxon>Fabales</taxon>
        <taxon>Fabaceae</taxon>
        <taxon>Papilionoideae</taxon>
        <taxon>50 kb inversion clade</taxon>
        <taxon>NPAAA clade</taxon>
        <taxon>indigoferoid/millettioid clade</taxon>
        <taxon>Phaseoleae</taxon>
        <taxon>Vigna</taxon>
    </lineage>
</organism>
<reference evidence="1 2" key="1">
    <citation type="submission" date="2019-04" db="EMBL/GenBank/DDBJ databases">
        <title>An improved genome assembly and genetic linkage map for asparagus bean, Vigna unguiculata ssp. sesquipedialis.</title>
        <authorList>
            <person name="Xia Q."/>
            <person name="Zhang R."/>
            <person name="Dong Y."/>
        </authorList>
    </citation>
    <scope>NUCLEOTIDE SEQUENCE [LARGE SCALE GENOMIC DNA]</scope>
    <source>
        <tissue evidence="1">Leaf</tissue>
    </source>
</reference>
<gene>
    <name evidence="1" type="ORF">DEO72_LG2g2665</name>
</gene>
<dbReference type="AlphaFoldDB" id="A0A4D6L1G9"/>
<dbReference type="EMBL" id="CP039346">
    <property type="protein sequence ID" value="QCD82330.1"/>
    <property type="molecule type" value="Genomic_DNA"/>
</dbReference>